<sequence length="139" mass="15230">MFTDFDGVLHSARGSNGRMLPFEWVTILADELAAFTDVGVCVHSSWREQFADDYLRDFLGPLASRFAGAVPRGAKAAAIAQFLHAQPRIVDALVLDDEPDEVRNCGAVILPCDPQLGISCSQTRRRLRAWLRGTAAPMS</sequence>
<dbReference type="Proteomes" id="UP000197468">
    <property type="component" value="Unassembled WGS sequence"/>
</dbReference>
<gene>
    <name evidence="1" type="ORF">CDN99_09805</name>
</gene>
<dbReference type="AlphaFoldDB" id="A0A246JFX5"/>
<name>A0A246JFX5_9BURK</name>
<proteinExistence type="predicted"/>
<dbReference type="EMBL" id="NIOF01000003">
    <property type="protein sequence ID" value="OWQ91438.1"/>
    <property type="molecule type" value="Genomic_DNA"/>
</dbReference>
<comment type="caution">
    <text evidence="1">The sequence shown here is derived from an EMBL/GenBank/DDBJ whole genome shotgun (WGS) entry which is preliminary data.</text>
</comment>
<evidence type="ECO:0000313" key="2">
    <source>
        <dbReference type="Proteomes" id="UP000197468"/>
    </source>
</evidence>
<reference evidence="1 2" key="1">
    <citation type="journal article" date="2008" name="Int. J. Syst. Evol. Microbiol.">
        <title>Description of Roseateles aquatilis sp. nov. and Roseateles terrae sp. nov., in the class Betaproteobacteria, and emended description of the genus Roseateles.</title>
        <authorList>
            <person name="Gomila M."/>
            <person name="Bowien B."/>
            <person name="Falsen E."/>
            <person name="Moore E.R."/>
            <person name="Lalucat J."/>
        </authorList>
    </citation>
    <scope>NUCLEOTIDE SEQUENCE [LARGE SCALE GENOMIC DNA]</scope>
    <source>
        <strain evidence="1 2">CCUG 48205</strain>
    </source>
</reference>
<protein>
    <recommendedName>
        <fullName evidence="3">FCP1 homology domain-containing protein</fullName>
    </recommendedName>
</protein>
<evidence type="ECO:0008006" key="3">
    <source>
        <dbReference type="Google" id="ProtNLM"/>
    </source>
</evidence>
<keyword evidence="2" id="KW-1185">Reference proteome</keyword>
<accession>A0A246JFX5</accession>
<evidence type="ECO:0000313" key="1">
    <source>
        <dbReference type="EMBL" id="OWQ91438.1"/>
    </source>
</evidence>
<organism evidence="1 2">
    <name type="scientific">Roseateles aquatilis</name>
    <dbReference type="NCBI Taxonomy" id="431061"/>
    <lineage>
        <taxon>Bacteria</taxon>
        <taxon>Pseudomonadati</taxon>
        <taxon>Pseudomonadota</taxon>
        <taxon>Betaproteobacteria</taxon>
        <taxon>Burkholderiales</taxon>
        <taxon>Sphaerotilaceae</taxon>
        <taxon>Roseateles</taxon>
    </lineage>
</organism>
<dbReference type="Pfam" id="PF18143">
    <property type="entry name" value="HAD_SAK_2"/>
    <property type="match status" value="1"/>
</dbReference>